<sequence>MHPMIKPALRRGWQDRQTVRFGVTPPHAVLLGPLDSATETFLALLDGTRGLPALRAAAGRLGMPPGAADRVARRLADAGLLEDATADRAAAARISERLRPDLAAQSLLTHEPGGGLGRLEARRAARVQVRGAGRVGAGLAVALAQAGVGRVEVVDGGRVEPADTAPGGIPAGYTGRRRDGAARAVVRAAQPWRSDADRGRRPEGARLVVLAPRDGVRAYVPDPDPAASAMDGEVPHLYAGVVEATGFVGPLVLPGVSACAECLLRHRTRREPSWPLLVGQWRNARTPGVPACDAALAVAVAGLAAATALAYLDDPASTPAGVRSELSLPTLEMRREDVLPHPECPCGAAAAAGGADGAGRTAEAGHRPERRGTAAAEHDGAARVPEQRRAPEQRVPPRGRPGREVPGRADRRVGEP</sequence>
<evidence type="ECO:0000313" key="3">
    <source>
        <dbReference type="EMBL" id="NJQ17400.1"/>
    </source>
</evidence>
<gene>
    <name evidence="3" type="ORF">HCN52_21305</name>
</gene>
<dbReference type="RefSeq" id="WP_168090072.1">
    <property type="nucleotide sequence ID" value="NZ_JAAVJC010000300.1"/>
</dbReference>
<name>A0ABX1CE75_9ACTN</name>
<feature type="compositionally biased region" description="Low complexity" evidence="1">
    <location>
        <begin position="350"/>
        <end position="362"/>
    </location>
</feature>
<dbReference type="Proteomes" id="UP000727056">
    <property type="component" value="Unassembled WGS sequence"/>
</dbReference>
<evidence type="ECO:0000259" key="2">
    <source>
        <dbReference type="Pfam" id="PF00899"/>
    </source>
</evidence>
<evidence type="ECO:0000313" key="4">
    <source>
        <dbReference type="Proteomes" id="UP000727056"/>
    </source>
</evidence>
<dbReference type="SUPFAM" id="SSF69572">
    <property type="entry name" value="Activating enzymes of the ubiquitin-like proteins"/>
    <property type="match status" value="1"/>
</dbReference>
<accession>A0ABX1CE75</accession>
<feature type="compositionally biased region" description="Basic and acidic residues" evidence="1">
    <location>
        <begin position="363"/>
        <end position="392"/>
    </location>
</feature>
<evidence type="ECO:0000256" key="1">
    <source>
        <dbReference type="SAM" id="MobiDB-lite"/>
    </source>
</evidence>
<comment type="caution">
    <text evidence="3">The sequence shown here is derived from an EMBL/GenBank/DDBJ whole genome shotgun (WGS) entry which is preliminary data.</text>
</comment>
<feature type="region of interest" description="Disordered" evidence="1">
    <location>
        <begin position="350"/>
        <end position="416"/>
    </location>
</feature>
<reference evidence="3 4" key="1">
    <citation type="submission" date="2020-03" db="EMBL/GenBank/DDBJ databases">
        <title>Draft genome of Streptomyces sp. ventii, isolated from the Axial Seamount in the Pacific Ocean, and resequencing of the two type strains Streptomyces lonarensis strain NCL 716 and Streptomyces bohaiensis strain 11A07.</title>
        <authorList>
            <person name="Loughran R.M."/>
            <person name="Pfannmuller K.M."/>
            <person name="Wasson B.J."/>
            <person name="Deadmond M.C."/>
            <person name="Paddock B.E."/>
            <person name="Koyack M.J."/>
            <person name="Gallegos D.A."/>
            <person name="Mitchell E.A."/>
            <person name="Ushijima B."/>
            <person name="Saw J.H."/>
            <person name="Mcphail K.L."/>
            <person name="Videau P."/>
        </authorList>
    </citation>
    <scope>NUCLEOTIDE SEQUENCE [LARGE SCALE GENOMIC DNA]</scope>
    <source>
        <strain evidence="3 4">11A07</strain>
    </source>
</reference>
<keyword evidence="4" id="KW-1185">Reference proteome</keyword>
<dbReference type="InterPro" id="IPR000594">
    <property type="entry name" value="ThiF_NAD_FAD-bd"/>
</dbReference>
<keyword evidence="3" id="KW-0548">Nucleotidyltransferase</keyword>
<dbReference type="EMBL" id="JAAVJC010000300">
    <property type="protein sequence ID" value="NJQ17400.1"/>
    <property type="molecule type" value="Genomic_DNA"/>
</dbReference>
<dbReference type="Pfam" id="PF00899">
    <property type="entry name" value="ThiF"/>
    <property type="match status" value="1"/>
</dbReference>
<dbReference type="Gene3D" id="3.40.50.720">
    <property type="entry name" value="NAD(P)-binding Rossmann-like Domain"/>
    <property type="match status" value="1"/>
</dbReference>
<feature type="compositionally biased region" description="Basic and acidic residues" evidence="1">
    <location>
        <begin position="401"/>
        <end position="416"/>
    </location>
</feature>
<organism evidence="3 4">
    <name type="scientific">Streptomyces bohaiensis</name>
    <dbReference type="NCBI Taxonomy" id="1431344"/>
    <lineage>
        <taxon>Bacteria</taxon>
        <taxon>Bacillati</taxon>
        <taxon>Actinomycetota</taxon>
        <taxon>Actinomycetes</taxon>
        <taxon>Kitasatosporales</taxon>
        <taxon>Streptomycetaceae</taxon>
        <taxon>Streptomyces</taxon>
    </lineage>
</organism>
<keyword evidence="3" id="KW-0808">Transferase</keyword>
<feature type="non-terminal residue" evidence="3">
    <location>
        <position position="416"/>
    </location>
</feature>
<dbReference type="InterPro" id="IPR035985">
    <property type="entry name" value="Ubiquitin-activating_enz"/>
</dbReference>
<protein>
    <submittedName>
        <fullName evidence="3">ThiF family adenylyltransferase</fullName>
    </submittedName>
</protein>
<feature type="domain" description="THIF-type NAD/FAD binding fold" evidence="2">
    <location>
        <begin position="120"/>
        <end position="193"/>
    </location>
</feature>
<dbReference type="GO" id="GO:0016779">
    <property type="term" value="F:nucleotidyltransferase activity"/>
    <property type="evidence" value="ECO:0007669"/>
    <property type="project" value="UniProtKB-KW"/>
</dbReference>
<proteinExistence type="predicted"/>